<dbReference type="GO" id="GO:0044038">
    <property type="term" value="P:cell wall macromolecule biosynthetic process"/>
    <property type="evidence" value="ECO:0007669"/>
    <property type="project" value="TreeGrafter"/>
</dbReference>
<dbReference type="GO" id="GO:0046872">
    <property type="term" value="F:metal ion binding"/>
    <property type="evidence" value="ECO:0007669"/>
    <property type="project" value="UniProtKB-KW"/>
</dbReference>
<keyword evidence="4 8" id="KW-0812">Transmembrane</keyword>
<accession>A0A0G0BI09</accession>
<feature type="transmembrane region" description="Helical" evidence="8">
    <location>
        <begin position="303"/>
        <end position="321"/>
    </location>
</feature>
<keyword evidence="7" id="KW-0460">Magnesium</keyword>
<dbReference type="GO" id="GO:0016780">
    <property type="term" value="F:phosphotransferase activity, for other substituted phosphate groups"/>
    <property type="evidence" value="ECO:0007669"/>
    <property type="project" value="InterPro"/>
</dbReference>
<sequence length="358" mass="39606">MNLLILLIIPSVISFILFPVVIKFAFKYGFTDDPSKSKHPAKLHLKILPRMGGIAPFIAILLTILIFIPLDKHLTGMLIASLILLLINTLDDKYDIHPLIRFGVEFVAASIIVISGVGISSLSIPFLGNIDLNIIDIPINFLGEHHFFPLADILAVFWIMTVINFVNWSSGVDGQLPMLTIISLAFIALLASQFISYDNSQWTIIKICLITIGSVIPFLIFNWHPAQILPGDGASTFLALIISTLAIYSGSKTATTILILGVPIMDGLWTIGRRIYKGKLPIWGDREHLHHKLLNIGWTHEKITVFYGAVTLILGLIAIYSSKITKFWSIITTGILLVGLTLYLGFLGKKKPKTQNNS</sequence>
<feature type="binding site" evidence="7">
    <location>
        <position position="232"/>
    </location>
    <ligand>
        <name>Mg(2+)</name>
        <dbReference type="ChEBI" id="CHEBI:18420"/>
    </ligand>
</feature>
<feature type="transmembrane region" description="Helical" evidence="8">
    <location>
        <begin position="147"/>
        <end position="166"/>
    </location>
</feature>
<feature type="transmembrane region" description="Helical" evidence="8">
    <location>
        <begin position="6"/>
        <end position="26"/>
    </location>
</feature>
<dbReference type="InterPro" id="IPR000715">
    <property type="entry name" value="Glycosyl_transferase_4"/>
</dbReference>
<dbReference type="GO" id="GO:0009103">
    <property type="term" value="P:lipopolysaccharide biosynthetic process"/>
    <property type="evidence" value="ECO:0007669"/>
    <property type="project" value="TreeGrafter"/>
</dbReference>
<dbReference type="CDD" id="cd06853">
    <property type="entry name" value="GT_WecA_like"/>
    <property type="match status" value="1"/>
</dbReference>
<gene>
    <name evidence="9" type="ORF">UR67_C0009G0006</name>
</gene>
<dbReference type="PANTHER" id="PTHR22926:SF3">
    <property type="entry name" value="UNDECAPRENYL-PHOSPHATE ALPHA-N-ACETYLGLUCOSAMINYL 1-PHOSPHATE TRANSFERASE"/>
    <property type="match status" value="1"/>
</dbReference>
<reference evidence="9 10" key="1">
    <citation type="journal article" date="2015" name="Nature">
        <title>rRNA introns, odd ribosomes, and small enigmatic genomes across a large radiation of phyla.</title>
        <authorList>
            <person name="Brown C.T."/>
            <person name="Hug L.A."/>
            <person name="Thomas B.C."/>
            <person name="Sharon I."/>
            <person name="Castelle C.J."/>
            <person name="Singh A."/>
            <person name="Wilkins M.J."/>
            <person name="Williams K.H."/>
            <person name="Banfield J.F."/>
        </authorList>
    </citation>
    <scope>NUCLEOTIDE SEQUENCE [LARGE SCALE GENOMIC DNA]</scope>
</reference>
<keyword evidence="5 8" id="KW-1133">Transmembrane helix</keyword>
<proteinExistence type="predicted"/>
<evidence type="ECO:0000256" key="4">
    <source>
        <dbReference type="ARBA" id="ARBA00022692"/>
    </source>
</evidence>
<feature type="transmembrane region" description="Helical" evidence="8">
    <location>
        <begin position="178"/>
        <end position="196"/>
    </location>
</feature>
<feature type="transmembrane region" description="Helical" evidence="8">
    <location>
        <begin position="74"/>
        <end position="90"/>
    </location>
</feature>
<keyword evidence="2" id="KW-1003">Cell membrane</keyword>
<evidence type="ECO:0000313" key="10">
    <source>
        <dbReference type="Proteomes" id="UP000034581"/>
    </source>
</evidence>
<evidence type="ECO:0000256" key="8">
    <source>
        <dbReference type="SAM" id="Phobius"/>
    </source>
</evidence>
<feature type="transmembrane region" description="Helical" evidence="8">
    <location>
        <begin position="102"/>
        <end position="127"/>
    </location>
</feature>
<feature type="binding site" evidence="7">
    <location>
        <position position="167"/>
    </location>
    <ligand>
        <name>Mg(2+)</name>
        <dbReference type="ChEBI" id="CHEBI:18420"/>
    </ligand>
</feature>
<dbReference type="AlphaFoldDB" id="A0A0G0BI09"/>
<evidence type="ECO:0000256" key="3">
    <source>
        <dbReference type="ARBA" id="ARBA00022679"/>
    </source>
</evidence>
<dbReference type="Pfam" id="PF00953">
    <property type="entry name" value="Glycos_transf_4"/>
    <property type="match status" value="1"/>
</dbReference>
<feature type="transmembrane region" description="Helical" evidence="8">
    <location>
        <begin position="228"/>
        <end position="248"/>
    </location>
</feature>
<feature type="transmembrane region" description="Helical" evidence="8">
    <location>
        <begin position="202"/>
        <end position="221"/>
    </location>
</feature>
<name>A0A0G0BI09_UNCC3</name>
<evidence type="ECO:0000256" key="6">
    <source>
        <dbReference type="ARBA" id="ARBA00023136"/>
    </source>
</evidence>
<comment type="subcellular location">
    <subcellularLocation>
        <location evidence="1">Cell membrane</location>
        <topology evidence="1">Multi-pass membrane protein</topology>
    </subcellularLocation>
</comment>
<keyword evidence="3" id="KW-0808">Transferase</keyword>
<dbReference type="PANTHER" id="PTHR22926">
    <property type="entry name" value="PHOSPHO-N-ACETYLMURAMOYL-PENTAPEPTIDE-TRANSFERASE"/>
    <property type="match status" value="1"/>
</dbReference>
<keyword evidence="7" id="KW-0479">Metal-binding</keyword>
<evidence type="ECO:0000256" key="1">
    <source>
        <dbReference type="ARBA" id="ARBA00004651"/>
    </source>
</evidence>
<dbReference type="STRING" id="1618350.UR67_C0009G0006"/>
<feature type="transmembrane region" description="Helical" evidence="8">
    <location>
        <begin position="47"/>
        <end position="68"/>
    </location>
</feature>
<keyword evidence="6 8" id="KW-0472">Membrane</keyword>
<dbReference type="EMBL" id="LBQB01000009">
    <property type="protein sequence ID" value="KKP69079.1"/>
    <property type="molecule type" value="Genomic_DNA"/>
</dbReference>
<dbReference type="GO" id="GO:0071555">
    <property type="term" value="P:cell wall organization"/>
    <property type="evidence" value="ECO:0007669"/>
    <property type="project" value="TreeGrafter"/>
</dbReference>
<evidence type="ECO:0000256" key="5">
    <source>
        <dbReference type="ARBA" id="ARBA00022989"/>
    </source>
</evidence>
<protein>
    <submittedName>
        <fullName evidence="9">Uncharacterized protein</fullName>
    </submittedName>
</protein>
<organism evidence="9 10">
    <name type="scientific">candidate division CPR3 bacterium GW2011_GWF2_35_18</name>
    <dbReference type="NCBI Taxonomy" id="1618350"/>
    <lineage>
        <taxon>Bacteria</taxon>
        <taxon>Bacteria division CPR3</taxon>
    </lineage>
</organism>
<dbReference type="Proteomes" id="UP000034581">
    <property type="component" value="Unassembled WGS sequence"/>
</dbReference>
<evidence type="ECO:0000256" key="7">
    <source>
        <dbReference type="PIRSR" id="PIRSR600715-1"/>
    </source>
</evidence>
<evidence type="ECO:0000313" key="9">
    <source>
        <dbReference type="EMBL" id="KKP69079.1"/>
    </source>
</evidence>
<feature type="transmembrane region" description="Helical" evidence="8">
    <location>
        <begin position="327"/>
        <end position="348"/>
    </location>
</feature>
<evidence type="ECO:0000256" key="2">
    <source>
        <dbReference type="ARBA" id="ARBA00022475"/>
    </source>
</evidence>
<comment type="caution">
    <text evidence="9">The sequence shown here is derived from an EMBL/GenBank/DDBJ whole genome shotgun (WGS) entry which is preliminary data.</text>
</comment>
<comment type="cofactor">
    <cofactor evidence="7">
        <name>Mg(2+)</name>
        <dbReference type="ChEBI" id="CHEBI:18420"/>
    </cofactor>
</comment>
<dbReference type="GO" id="GO:0005886">
    <property type="term" value="C:plasma membrane"/>
    <property type="evidence" value="ECO:0007669"/>
    <property type="project" value="UniProtKB-SubCell"/>
</dbReference>